<evidence type="ECO:0000313" key="2">
    <source>
        <dbReference type="EMBL" id="NMJ44153.1"/>
    </source>
</evidence>
<dbReference type="InterPro" id="IPR027417">
    <property type="entry name" value="P-loop_NTPase"/>
</dbReference>
<dbReference type="RefSeq" id="WP_170056338.1">
    <property type="nucleotide sequence ID" value="NZ_JABBKX010000012.1"/>
</dbReference>
<dbReference type="GO" id="GO:0043751">
    <property type="term" value="F:polyphosphate:AMP phosphotransferase activity"/>
    <property type="evidence" value="ECO:0007669"/>
    <property type="project" value="InterPro"/>
</dbReference>
<dbReference type="AlphaFoldDB" id="A0A848EL99"/>
<dbReference type="SUPFAM" id="SSF52540">
    <property type="entry name" value="P-loop containing nucleoside triphosphate hydrolases"/>
    <property type="match status" value="2"/>
</dbReference>
<keyword evidence="2" id="KW-0808">Transferase</keyword>
<feature type="domain" description="Polyphosphate kinase-2-related" evidence="1">
    <location>
        <begin position="271"/>
        <end position="496"/>
    </location>
</feature>
<name>A0A848EL99_9PROT</name>
<dbReference type="Pfam" id="PF03976">
    <property type="entry name" value="PPK2"/>
    <property type="match status" value="2"/>
</dbReference>
<dbReference type="InterPro" id="IPR022489">
    <property type="entry name" value="PolyP_AMP_Tfrase"/>
</dbReference>
<dbReference type="InterPro" id="IPR022488">
    <property type="entry name" value="PPK2-related"/>
</dbReference>
<feature type="domain" description="Polyphosphate kinase-2-related" evidence="1">
    <location>
        <begin position="11"/>
        <end position="233"/>
    </location>
</feature>
<dbReference type="Gene3D" id="3.40.50.300">
    <property type="entry name" value="P-loop containing nucleotide triphosphate hydrolases"/>
    <property type="match status" value="2"/>
</dbReference>
<dbReference type="EMBL" id="JABBKX010000012">
    <property type="protein sequence ID" value="NMJ44153.1"/>
    <property type="molecule type" value="Genomic_DNA"/>
</dbReference>
<dbReference type="PANTHER" id="PTHR34383">
    <property type="entry name" value="POLYPHOSPHATE:AMP PHOSPHOTRANSFERASE-RELATED"/>
    <property type="match status" value="1"/>
</dbReference>
<protein>
    <submittedName>
        <fullName evidence="2">Polyphosphate:AMP phosphotransferase</fullName>
    </submittedName>
</protein>
<accession>A0A848EL99</accession>
<dbReference type="Proteomes" id="UP000548582">
    <property type="component" value="Unassembled WGS sequence"/>
</dbReference>
<reference evidence="2 3" key="1">
    <citation type="submission" date="2020-03" db="EMBL/GenBank/DDBJ databases">
        <authorList>
            <person name="Sun Q."/>
        </authorList>
    </citation>
    <scope>NUCLEOTIDE SEQUENCE [LARGE SCALE GENOMIC DNA]</scope>
    <source>
        <strain evidence="2 3">JC162</strain>
    </source>
</reference>
<proteinExistence type="predicted"/>
<gene>
    <name evidence="2" type="primary">pap</name>
    <name evidence="2" type="ORF">GWK16_23095</name>
</gene>
<organism evidence="2 3">
    <name type="scientific">Neoroseomonas marina</name>
    <dbReference type="NCBI Taxonomy" id="1232220"/>
    <lineage>
        <taxon>Bacteria</taxon>
        <taxon>Pseudomonadati</taxon>
        <taxon>Pseudomonadota</taxon>
        <taxon>Alphaproteobacteria</taxon>
        <taxon>Acetobacterales</taxon>
        <taxon>Acetobacteraceae</taxon>
        <taxon>Neoroseomonas</taxon>
    </lineage>
</organism>
<dbReference type="GO" id="GO:0006797">
    <property type="term" value="P:polyphosphate metabolic process"/>
    <property type="evidence" value="ECO:0007669"/>
    <property type="project" value="InterPro"/>
</dbReference>
<comment type="caution">
    <text evidence="2">The sequence shown here is derived from an EMBL/GenBank/DDBJ whole genome shotgun (WGS) entry which is preliminary data.</text>
</comment>
<dbReference type="NCBIfam" id="TIGR03708">
    <property type="entry name" value="poly_P_AMP_trns"/>
    <property type="match status" value="1"/>
</dbReference>
<keyword evidence="3" id="KW-1185">Reference proteome</keyword>
<evidence type="ECO:0000259" key="1">
    <source>
        <dbReference type="Pfam" id="PF03976"/>
    </source>
</evidence>
<evidence type="ECO:0000313" key="3">
    <source>
        <dbReference type="Proteomes" id="UP000548582"/>
    </source>
</evidence>
<sequence length="498" mass="57106">MFEAAELDHKVDKAAFKAEEAELRRALIQAQRELGERKRFPVLVLIAGVEGAGKSETVHLLNEWMDPRFVEVTGFAIPTEEEAAHPPNWRFWKALPAKGRIGVFFGAWQTMPILERVLGHLAPDGFAARMEEIIRLERMLTDEGVLLIKYWFHLSKAQQKKRIKALEKDKGTSWKVTRYDRKLYDHYDDFIDVCEPFLRETSTGNAPWTVVPAADDRYRALFVGRHLLAAMRARLDAPAPAAAKPPAKLKAKAAPPDQVNVIRALTLKQEMSRDDYDKALAEAQGRLARATRHKRYGKIRVIAVFEGNDAAGKGGAIRRLGAALDPRAYRIVPVAAPSEEERAQPYLWRFWRHVPRPGRLTIFDRSWYGRVLVERVEGFAAEPDWRRAYGEINDFEEQLVAHGAVVAKFWLAISKDEQHRRFKEREATAFKQHKITEEDWRNREKWDAYEEAVCEMVERTSTGQAPWTLVEADNKLHARVKVISTLADMVEDALKRTK</sequence>
<dbReference type="PANTHER" id="PTHR34383:SF3">
    <property type="entry name" value="POLYPHOSPHATE:AMP PHOSPHOTRANSFERASE"/>
    <property type="match status" value="1"/>
</dbReference>